<dbReference type="EMBL" id="JABAHT010000452">
    <property type="protein sequence ID" value="KAF4655699.1"/>
    <property type="molecule type" value="Genomic_DNA"/>
</dbReference>
<evidence type="ECO:0000256" key="4">
    <source>
        <dbReference type="ARBA" id="ARBA00012119"/>
    </source>
</evidence>
<dbReference type="GO" id="GO:0006166">
    <property type="term" value="P:purine ribonucleoside salvage"/>
    <property type="evidence" value="ECO:0007669"/>
    <property type="project" value="UniProtKB-KW"/>
</dbReference>
<accession>A0A7J6L964</accession>
<gene>
    <name evidence="13" type="ORF">FOZ61_007442</name>
</gene>
<keyword evidence="6" id="KW-0660">Purine salvage</keyword>
<evidence type="ECO:0000256" key="10">
    <source>
        <dbReference type="PIRSR" id="PIRSR601805-1"/>
    </source>
</evidence>
<dbReference type="InterPro" id="IPR029056">
    <property type="entry name" value="Ribokinase-like"/>
</dbReference>
<evidence type="ECO:0000256" key="8">
    <source>
        <dbReference type="ARBA" id="ARBA00022777"/>
    </source>
</evidence>
<dbReference type="GO" id="GO:0005634">
    <property type="term" value="C:nucleus"/>
    <property type="evidence" value="ECO:0007669"/>
    <property type="project" value="TreeGrafter"/>
</dbReference>
<evidence type="ECO:0000256" key="5">
    <source>
        <dbReference type="ARBA" id="ARBA00022679"/>
    </source>
</evidence>
<dbReference type="Proteomes" id="UP000570595">
    <property type="component" value="Unassembled WGS sequence"/>
</dbReference>
<keyword evidence="8" id="KW-0418">Kinase</keyword>
<feature type="compositionally biased region" description="Low complexity" evidence="11">
    <location>
        <begin position="452"/>
        <end position="464"/>
    </location>
</feature>
<evidence type="ECO:0000256" key="7">
    <source>
        <dbReference type="ARBA" id="ARBA00022741"/>
    </source>
</evidence>
<evidence type="ECO:0000256" key="6">
    <source>
        <dbReference type="ARBA" id="ARBA00022726"/>
    </source>
</evidence>
<feature type="region of interest" description="Disordered" evidence="11">
    <location>
        <begin position="451"/>
        <end position="480"/>
    </location>
</feature>
<comment type="cofactor">
    <cofactor evidence="1">
        <name>Mg(2+)</name>
        <dbReference type="ChEBI" id="CHEBI:18420"/>
    </cofactor>
</comment>
<comment type="similarity">
    <text evidence="3">Belongs to the carbohydrate kinase PfkB family.</text>
</comment>
<keyword evidence="5" id="KW-0808">Transferase</keyword>
<feature type="domain" description="Carbohydrate kinase PfkB" evidence="12">
    <location>
        <begin position="341"/>
        <end position="441"/>
    </location>
</feature>
<dbReference type="UniPathway" id="UPA00588">
    <property type="reaction ID" value="UER00659"/>
</dbReference>
<dbReference type="SUPFAM" id="SSF53613">
    <property type="entry name" value="Ribokinase-like"/>
    <property type="match status" value="1"/>
</dbReference>
<dbReference type="PANTHER" id="PTHR45769">
    <property type="entry name" value="ADENOSINE KINASE"/>
    <property type="match status" value="1"/>
</dbReference>
<feature type="active site" description="Proton acceptor" evidence="10">
    <location>
        <position position="429"/>
    </location>
</feature>
<protein>
    <recommendedName>
        <fullName evidence="4">adenosine kinase</fullName>
        <ecNumber evidence="4">2.7.1.20</ecNumber>
    </recommendedName>
</protein>
<dbReference type="GO" id="GO:0044209">
    <property type="term" value="P:AMP salvage"/>
    <property type="evidence" value="ECO:0007669"/>
    <property type="project" value="UniProtKB-UniPathway"/>
</dbReference>
<evidence type="ECO:0000259" key="12">
    <source>
        <dbReference type="Pfam" id="PF00294"/>
    </source>
</evidence>
<dbReference type="InterPro" id="IPR001805">
    <property type="entry name" value="Adenokinase"/>
</dbReference>
<dbReference type="Gene3D" id="3.30.1110.10">
    <property type="match status" value="1"/>
</dbReference>
<sequence>MAIVASSSSPAVVVADGSCDHDYSSSATLSTFDESEDASSARQHLDGLSNEFASIVGLCHPLLDLVATIDDFETMAESAAATDDVSSSTSLLARTSTPMTTNAACPCPCPLGVAAESFSVVSYDHPILDLVATVDDANGFGLKVNTQRLTDGSDEDKKLFARMLGDGELTVHRIAGGQAMNSLRGVKWWFDRHETDPEYNDVSFANTSVRIVGSVGDDEYGNVLREACAEAGLETDFEVFPGGRTGKCCALLKDKKRTMITDLGVAPDFRAGPDRGIPTDCRILEYVPYFHQLLWSRSRKHVAVRYIPNHPQIKSGYTKLFAGLSAAWACKNDDFTYMAKHACDVVFGNEVEFTAFAEHLGIAGISKMSPREIAEAVSAFMKPGAWAIMTQGPDPVICCSNLTDTCDAFAHTVRDLDPLAISDDIGAGDGFVGGFIAAIYARLLARDLTPRSVPSPVESSLSSLSDDDSSEVLPDDGSRSNAWHSITRQMIMDGVEEGIYCARQVMKHTGCQYF</sequence>
<dbReference type="AlphaFoldDB" id="A0A7J6L964"/>
<feature type="compositionally biased region" description="Acidic residues" evidence="11">
    <location>
        <begin position="465"/>
        <end position="474"/>
    </location>
</feature>
<dbReference type="Gene3D" id="3.40.1190.20">
    <property type="match status" value="1"/>
</dbReference>
<keyword evidence="9" id="KW-0067">ATP-binding</keyword>
<dbReference type="PANTHER" id="PTHR45769:SF3">
    <property type="entry name" value="ADENOSINE KINASE"/>
    <property type="match status" value="1"/>
</dbReference>
<dbReference type="EC" id="2.7.1.20" evidence="4"/>
<evidence type="ECO:0000313" key="13">
    <source>
        <dbReference type="EMBL" id="KAF4655699.1"/>
    </source>
</evidence>
<organism evidence="13 14">
    <name type="scientific">Perkinsus olseni</name>
    <name type="common">Perkinsus atlanticus</name>
    <dbReference type="NCBI Taxonomy" id="32597"/>
    <lineage>
        <taxon>Eukaryota</taxon>
        <taxon>Sar</taxon>
        <taxon>Alveolata</taxon>
        <taxon>Perkinsozoa</taxon>
        <taxon>Perkinsea</taxon>
        <taxon>Perkinsida</taxon>
        <taxon>Perkinsidae</taxon>
        <taxon>Perkinsus</taxon>
    </lineage>
</organism>
<comment type="caution">
    <text evidence="13">The sequence shown here is derived from an EMBL/GenBank/DDBJ whole genome shotgun (WGS) entry which is preliminary data.</text>
</comment>
<evidence type="ECO:0000256" key="2">
    <source>
        <dbReference type="ARBA" id="ARBA00004801"/>
    </source>
</evidence>
<proteinExistence type="inferred from homology"/>
<evidence type="ECO:0000313" key="14">
    <source>
        <dbReference type="Proteomes" id="UP000570595"/>
    </source>
</evidence>
<evidence type="ECO:0000256" key="3">
    <source>
        <dbReference type="ARBA" id="ARBA00010688"/>
    </source>
</evidence>
<dbReference type="GO" id="GO:0004001">
    <property type="term" value="F:adenosine kinase activity"/>
    <property type="evidence" value="ECO:0007669"/>
    <property type="project" value="UniProtKB-EC"/>
</dbReference>
<evidence type="ECO:0000256" key="1">
    <source>
        <dbReference type="ARBA" id="ARBA00001946"/>
    </source>
</evidence>
<dbReference type="InterPro" id="IPR011611">
    <property type="entry name" value="PfkB_dom"/>
</dbReference>
<dbReference type="Pfam" id="PF00294">
    <property type="entry name" value="PfkB"/>
    <property type="match status" value="2"/>
</dbReference>
<dbReference type="OrthoDB" id="432447at2759"/>
<reference evidence="13 14" key="1">
    <citation type="submission" date="2020-04" db="EMBL/GenBank/DDBJ databases">
        <title>Perkinsus olseni comparative genomics.</title>
        <authorList>
            <person name="Bogema D.R."/>
        </authorList>
    </citation>
    <scope>NUCLEOTIDE SEQUENCE [LARGE SCALE GENOMIC DNA]</scope>
    <source>
        <strain evidence="13">ATCC PRA-179</strain>
    </source>
</reference>
<comment type="pathway">
    <text evidence="2">Purine metabolism; AMP biosynthesis via salvage pathway; AMP from adenosine: step 1/1.</text>
</comment>
<dbReference type="GO" id="GO:0006144">
    <property type="term" value="P:purine nucleobase metabolic process"/>
    <property type="evidence" value="ECO:0007669"/>
    <property type="project" value="TreeGrafter"/>
</dbReference>
<keyword evidence="7" id="KW-0547">Nucleotide-binding</keyword>
<name>A0A7J6L964_PEROL</name>
<feature type="domain" description="Carbohydrate kinase PfkB" evidence="12">
    <location>
        <begin position="170"/>
        <end position="268"/>
    </location>
</feature>
<dbReference type="GO" id="GO:0005829">
    <property type="term" value="C:cytosol"/>
    <property type="evidence" value="ECO:0007669"/>
    <property type="project" value="TreeGrafter"/>
</dbReference>
<evidence type="ECO:0000256" key="9">
    <source>
        <dbReference type="ARBA" id="ARBA00022840"/>
    </source>
</evidence>
<evidence type="ECO:0000256" key="11">
    <source>
        <dbReference type="SAM" id="MobiDB-lite"/>
    </source>
</evidence>
<dbReference type="GO" id="GO:0005524">
    <property type="term" value="F:ATP binding"/>
    <property type="evidence" value="ECO:0007669"/>
    <property type="project" value="UniProtKB-KW"/>
</dbReference>